<dbReference type="InterPro" id="IPR025476">
    <property type="entry name" value="Helitron_helicase-like"/>
</dbReference>
<feature type="non-terminal residue" evidence="2">
    <location>
        <position position="311"/>
    </location>
</feature>
<accession>A0A3N4J6X3</accession>
<evidence type="ECO:0000313" key="2">
    <source>
        <dbReference type="EMBL" id="RPA94039.1"/>
    </source>
</evidence>
<sequence length="311" mass="35389">MGFIHGDSRESTHFRQRIRSYNNVLSLTSLGTTETPYRQNNGGVYSFRIKGALYHNHGPLLPIDGERPKFAQIYVHDSRDLDAQVSHRMNVFQDNSLDQTILSTLTQLLQQCNWLVQTYETAGETLRSNPQLPVTLQLKVLNPWDKDPRTYNVPTADEIGILIVGSGDEEFDKRDIIIQARSGENEYQGLTRISEINPYYLALQYELLAQQRQDNPTTARGGSKHVSLAMWHSFHLFEREGTRSLLHCGGRLFQEWVVDAAAVNEQNSLRWVRQNQSKLRAQALSGLMERLDTTGLDSDLESVGHRVIPPS</sequence>
<dbReference type="Proteomes" id="UP000276215">
    <property type="component" value="Unassembled WGS sequence"/>
</dbReference>
<dbReference type="STRING" id="1336337.A0A3N4J6X3"/>
<dbReference type="PANTHER" id="PTHR45786:SF74">
    <property type="entry name" value="ATP-DEPENDENT DNA HELICASE"/>
    <property type="match status" value="1"/>
</dbReference>
<evidence type="ECO:0000313" key="3">
    <source>
        <dbReference type="Proteomes" id="UP000276215"/>
    </source>
</evidence>
<reference evidence="2 3" key="1">
    <citation type="journal article" date="2018" name="Nat. Ecol. Evol.">
        <title>Pezizomycetes genomes reveal the molecular basis of ectomycorrhizal truffle lifestyle.</title>
        <authorList>
            <person name="Murat C."/>
            <person name="Payen T."/>
            <person name="Noel B."/>
            <person name="Kuo A."/>
            <person name="Morin E."/>
            <person name="Chen J."/>
            <person name="Kohler A."/>
            <person name="Krizsan K."/>
            <person name="Balestrini R."/>
            <person name="Da Silva C."/>
            <person name="Montanini B."/>
            <person name="Hainaut M."/>
            <person name="Levati E."/>
            <person name="Barry K.W."/>
            <person name="Belfiori B."/>
            <person name="Cichocki N."/>
            <person name="Clum A."/>
            <person name="Dockter R.B."/>
            <person name="Fauchery L."/>
            <person name="Guy J."/>
            <person name="Iotti M."/>
            <person name="Le Tacon F."/>
            <person name="Lindquist E.A."/>
            <person name="Lipzen A."/>
            <person name="Malagnac F."/>
            <person name="Mello A."/>
            <person name="Molinier V."/>
            <person name="Miyauchi S."/>
            <person name="Poulain J."/>
            <person name="Riccioni C."/>
            <person name="Rubini A."/>
            <person name="Sitrit Y."/>
            <person name="Splivallo R."/>
            <person name="Traeger S."/>
            <person name="Wang M."/>
            <person name="Zifcakova L."/>
            <person name="Wipf D."/>
            <person name="Zambonelli A."/>
            <person name="Paolocci F."/>
            <person name="Nowrousian M."/>
            <person name="Ottonello S."/>
            <person name="Baldrian P."/>
            <person name="Spatafora J.W."/>
            <person name="Henrissat B."/>
            <person name="Nagy L.G."/>
            <person name="Aury J.M."/>
            <person name="Wincker P."/>
            <person name="Grigoriev I.V."/>
            <person name="Bonfante P."/>
            <person name="Martin F.M."/>
        </authorList>
    </citation>
    <scope>NUCLEOTIDE SEQUENCE [LARGE SCALE GENOMIC DNA]</scope>
    <source>
        <strain evidence="2 3">120613-1</strain>
    </source>
</reference>
<feature type="domain" description="Helitron helicase-like" evidence="1">
    <location>
        <begin position="231"/>
        <end position="310"/>
    </location>
</feature>
<dbReference type="Pfam" id="PF14214">
    <property type="entry name" value="Helitron_like_N"/>
    <property type="match status" value="1"/>
</dbReference>
<dbReference type="AlphaFoldDB" id="A0A3N4J6X3"/>
<protein>
    <recommendedName>
        <fullName evidence="1">Helitron helicase-like domain-containing protein</fullName>
    </recommendedName>
</protein>
<keyword evidence="3" id="KW-1185">Reference proteome</keyword>
<gene>
    <name evidence="2" type="ORF">L873DRAFT_1940408</name>
</gene>
<organism evidence="2 3">
    <name type="scientific">Choiromyces venosus 120613-1</name>
    <dbReference type="NCBI Taxonomy" id="1336337"/>
    <lineage>
        <taxon>Eukaryota</taxon>
        <taxon>Fungi</taxon>
        <taxon>Dikarya</taxon>
        <taxon>Ascomycota</taxon>
        <taxon>Pezizomycotina</taxon>
        <taxon>Pezizomycetes</taxon>
        <taxon>Pezizales</taxon>
        <taxon>Tuberaceae</taxon>
        <taxon>Choiromyces</taxon>
    </lineage>
</organism>
<dbReference type="EMBL" id="ML120443">
    <property type="protein sequence ID" value="RPA94039.1"/>
    <property type="molecule type" value="Genomic_DNA"/>
</dbReference>
<dbReference type="OrthoDB" id="5418342at2759"/>
<dbReference type="PANTHER" id="PTHR45786">
    <property type="entry name" value="DNA BINDING PROTEIN-LIKE"/>
    <property type="match status" value="1"/>
</dbReference>
<proteinExistence type="predicted"/>
<evidence type="ECO:0000259" key="1">
    <source>
        <dbReference type="Pfam" id="PF14214"/>
    </source>
</evidence>
<name>A0A3N4J6X3_9PEZI</name>